<evidence type="ECO:0008006" key="3">
    <source>
        <dbReference type="Google" id="ProtNLM"/>
    </source>
</evidence>
<dbReference type="InterPro" id="IPR055984">
    <property type="entry name" value="DUF7562"/>
</dbReference>
<dbReference type="RefSeq" id="WP_120243797.1">
    <property type="nucleotide sequence ID" value="NZ_RAPO01000001.1"/>
</dbReference>
<dbReference type="EMBL" id="RAPO01000001">
    <property type="protein sequence ID" value="RKD98366.1"/>
    <property type="molecule type" value="Genomic_DNA"/>
</dbReference>
<reference evidence="1 2" key="1">
    <citation type="submission" date="2018-09" db="EMBL/GenBank/DDBJ databases">
        <title>Genomic Encyclopedia of Archaeal and Bacterial Type Strains, Phase II (KMG-II): from individual species to whole genera.</title>
        <authorList>
            <person name="Goeker M."/>
        </authorList>
    </citation>
    <scope>NUCLEOTIDE SEQUENCE [LARGE SCALE GENOMIC DNA]</scope>
    <source>
        <strain evidence="1 2">DSM 13151</strain>
    </source>
</reference>
<name>A0A3R7EI39_9EURY</name>
<dbReference type="OrthoDB" id="165365at2157"/>
<comment type="caution">
    <text evidence="1">The sequence shown here is derived from an EMBL/GenBank/DDBJ whole genome shotgun (WGS) entry which is preliminary data.</text>
</comment>
<keyword evidence="2" id="KW-1185">Reference proteome</keyword>
<accession>A0A3R7EI39</accession>
<organism evidence="1 2">
    <name type="scientific">Halopiger aswanensis</name>
    <dbReference type="NCBI Taxonomy" id="148449"/>
    <lineage>
        <taxon>Archaea</taxon>
        <taxon>Methanobacteriati</taxon>
        <taxon>Methanobacteriota</taxon>
        <taxon>Stenosarchaea group</taxon>
        <taxon>Halobacteria</taxon>
        <taxon>Halobacteriales</taxon>
        <taxon>Natrialbaceae</taxon>
        <taxon>Halopiger</taxon>
    </lineage>
</organism>
<proteinExistence type="predicted"/>
<dbReference type="Proteomes" id="UP000283805">
    <property type="component" value="Unassembled WGS sequence"/>
</dbReference>
<protein>
    <recommendedName>
        <fullName evidence="3">Small CPxCG-related zinc finger protein</fullName>
    </recommendedName>
</protein>
<dbReference type="Pfam" id="PF24443">
    <property type="entry name" value="DUF7562"/>
    <property type="match status" value="1"/>
</dbReference>
<evidence type="ECO:0000313" key="2">
    <source>
        <dbReference type="Proteomes" id="UP000283805"/>
    </source>
</evidence>
<sequence length="106" mass="12805">MWPWSSRRRTTTVTCLACGDEVTRSKAREYDKYGNRWDREDKEFEYLCKSCDRELCHHPRNELEELLVDLEAGERDRTAFLDGYLAAVEERYGPLEERPEERREER</sequence>
<gene>
    <name evidence="1" type="ORF">ATJ93_1373</name>
</gene>
<dbReference type="AlphaFoldDB" id="A0A3R7EI39"/>
<evidence type="ECO:0000313" key="1">
    <source>
        <dbReference type="EMBL" id="RKD98366.1"/>
    </source>
</evidence>